<evidence type="ECO:0000313" key="1">
    <source>
        <dbReference type="EMBL" id="GAA5020449.1"/>
    </source>
</evidence>
<dbReference type="EMBL" id="BAABKB010000021">
    <property type="protein sequence ID" value="GAA5020449.1"/>
    <property type="molecule type" value="Genomic_DNA"/>
</dbReference>
<comment type="caution">
    <text evidence="1">The sequence shown here is derived from an EMBL/GenBank/DDBJ whole genome shotgun (WGS) entry which is preliminary data.</text>
</comment>
<proteinExistence type="predicted"/>
<protein>
    <submittedName>
        <fullName evidence="1">Uncharacterized protein</fullName>
    </submittedName>
</protein>
<dbReference type="Proteomes" id="UP001501759">
    <property type="component" value="Unassembled WGS sequence"/>
</dbReference>
<gene>
    <name evidence="1" type="ORF">GCM10023335_50150</name>
</gene>
<dbReference type="RefSeq" id="WP_345653534.1">
    <property type="nucleotide sequence ID" value="NZ_BAABKB010000021.1"/>
</dbReference>
<accession>A0ABP9J4I9</accession>
<sequence length="148" mass="16402">MSDQLLAEAHRFLDWAREQGADLDGTDGSVWFVQGALESMAEETDEEPSLRVVKCLAYSVYLAELLADTCRGVRRVVDGEGMTLRAVLAVREDGVAQFPLSWVRSCIDDPRADNIGFKFAGALRDFGEEERASDMHAQVTEYAELKGL</sequence>
<organism evidence="1 2">
    <name type="scientific">Streptomyces siamensis</name>
    <dbReference type="NCBI Taxonomy" id="1274986"/>
    <lineage>
        <taxon>Bacteria</taxon>
        <taxon>Bacillati</taxon>
        <taxon>Actinomycetota</taxon>
        <taxon>Actinomycetes</taxon>
        <taxon>Kitasatosporales</taxon>
        <taxon>Streptomycetaceae</taxon>
        <taxon>Streptomyces</taxon>
    </lineage>
</organism>
<keyword evidence="2" id="KW-1185">Reference proteome</keyword>
<evidence type="ECO:0000313" key="2">
    <source>
        <dbReference type="Proteomes" id="UP001501759"/>
    </source>
</evidence>
<name>A0ABP9J4I9_9ACTN</name>
<reference evidence="2" key="1">
    <citation type="journal article" date="2019" name="Int. J. Syst. Evol. Microbiol.">
        <title>The Global Catalogue of Microorganisms (GCM) 10K type strain sequencing project: providing services to taxonomists for standard genome sequencing and annotation.</title>
        <authorList>
            <consortium name="The Broad Institute Genomics Platform"/>
            <consortium name="The Broad Institute Genome Sequencing Center for Infectious Disease"/>
            <person name="Wu L."/>
            <person name="Ma J."/>
        </authorList>
    </citation>
    <scope>NUCLEOTIDE SEQUENCE [LARGE SCALE GENOMIC DNA]</scope>
    <source>
        <strain evidence="2">JCM 18409</strain>
    </source>
</reference>